<protein>
    <submittedName>
        <fullName evidence="1">Uncharacterized protein</fullName>
    </submittedName>
</protein>
<sequence>MIDIETFQTQNLFGLIGLGDLLGDSEDFLCKLKLISNSLICWNIWILWQSKYDCWKITCYKK</sequence>
<dbReference type="AlphaFoldDB" id="A0A2P2NPR4"/>
<name>A0A2P2NPR4_RHIMU</name>
<evidence type="ECO:0000313" key="1">
    <source>
        <dbReference type="EMBL" id="MBX44431.1"/>
    </source>
</evidence>
<accession>A0A2P2NPR4</accession>
<dbReference type="EMBL" id="GGEC01063947">
    <property type="protein sequence ID" value="MBX44431.1"/>
    <property type="molecule type" value="Transcribed_RNA"/>
</dbReference>
<proteinExistence type="predicted"/>
<reference evidence="1" key="1">
    <citation type="submission" date="2018-02" db="EMBL/GenBank/DDBJ databases">
        <title>Rhizophora mucronata_Transcriptome.</title>
        <authorList>
            <person name="Meera S.P."/>
            <person name="Sreeshan A."/>
            <person name="Augustine A."/>
        </authorList>
    </citation>
    <scope>NUCLEOTIDE SEQUENCE</scope>
    <source>
        <tissue evidence="1">Leaf</tissue>
    </source>
</reference>
<organism evidence="1">
    <name type="scientific">Rhizophora mucronata</name>
    <name type="common">Asiatic mangrove</name>
    <dbReference type="NCBI Taxonomy" id="61149"/>
    <lineage>
        <taxon>Eukaryota</taxon>
        <taxon>Viridiplantae</taxon>
        <taxon>Streptophyta</taxon>
        <taxon>Embryophyta</taxon>
        <taxon>Tracheophyta</taxon>
        <taxon>Spermatophyta</taxon>
        <taxon>Magnoliopsida</taxon>
        <taxon>eudicotyledons</taxon>
        <taxon>Gunneridae</taxon>
        <taxon>Pentapetalae</taxon>
        <taxon>rosids</taxon>
        <taxon>fabids</taxon>
        <taxon>Malpighiales</taxon>
        <taxon>Rhizophoraceae</taxon>
        <taxon>Rhizophora</taxon>
    </lineage>
</organism>